<keyword evidence="1" id="KW-0548">Nucleotidyltransferase</keyword>
<keyword evidence="1" id="KW-0808">Transferase</keyword>
<comment type="caution">
    <text evidence="1">The sequence shown here is derived from an EMBL/GenBank/DDBJ whole genome shotgun (WGS) entry which is preliminary data.</text>
</comment>
<name>A0A699KI84_TANCI</name>
<dbReference type="SUPFAM" id="SSF56219">
    <property type="entry name" value="DNase I-like"/>
    <property type="match status" value="1"/>
</dbReference>
<reference evidence="1" key="1">
    <citation type="journal article" date="2019" name="Sci. Rep.">
        <title>Draft genome of Tanacetum cinerariifolium, the natural source of mosquito coil.</title>
        <authorList>
            <person name="Yamashiro T."/>
            <person name="Shiraishi A."/>
            <person name="Satake H."/>
            <person name="Nakayama K."/>
        </authorList>
    </citation>
    <scope>NUCLEOTIDE SEQUENCE</scope>
</reference>
<dbReference type="InterPro" id="IPR052343">
    <property type="entry name" value="Retrotransposon-Effector_Assoc"/>
</dbReference>
<dbReference type="EMBL" id="BKCJ010509493">
    <property type="protein sequence ID" value="GFA89612.1"/>
    <property type="molecule type" value="Genomic_DNA"/>
</dbReference>
<gene>
    <name evidence="1" type="ORF">Tci_661584</name>
</gene>
<sequence>MSFNSCGMGADKCKAIAKLCNKHNVSFLGIQETHSLKIDSFKAKSLWGNFQFDYAVCPSSGISGGLVSIWDSNVFTMLNAFPSKNILIVEGIWTSFHLHCFMINVYAPQEDRKNETLWHNILDFKGRNPGRYFIFGDFNVVRYASERIGGHLFTRIKNHGNKLSKLDRFLNTKNSASLMHNYSAQALGCHISDHRPIILSSSSLDFGPIPFELYNSLLLDKHLHVIVAEFWEHHVSKNGSNLIMSFKNKMKALKPIIKEWSKNCSSSQSRDKEDLIREIKDFDDNITSGTGDVMNVVKIVNRSPFYKSLHEDQNSFLVSMVNETEIRDAIWDCGFEKSSGPDGFTFAFYKKFWDMLKEDVVATSLILINGSPTHEFNTSRGLHQGDLLSPFLFIIAMEGLHVAIEDA</sequence>
<dbReference type="GO" id="GO:0003964">
    <property type="term" value="F:RNA-directed DNA polymerase activity"/>
    <property type="evidence" value="ECO:0007669"/>
    <property type="project" value="UniProtKB-KW"/>
</dbReference>
<evidence type="ECO:0000313" key="1">
    <source>
        <dbReference type="EMBL" id="GFA89612.1"/>
    </source>
</evidence>
<organism evidence="1">
    <name type="scientific">Tanacetum cinerariifolium</name>
    <name type="common">Dalmatian daisy</name>
    <name type="synonym">Chrysanthemum cinerariifolium</name>
    <dbReference type="NCBI Taxonomy" id="118510"/>
    <lineage>
        <taxon>Eukaryota</taxon>
        <taxon>Viridiplantae</taxon>
        <taxon>Streptophyta</taxon>
        <taxon>Embryophyta</taxon>
        <taxon>Tracheophyta</taxon>
        <taxon>Spermatophyta</taxon>
        <taxon>Magnoliopsida</taxon>
        <taxon>eudicotyledons</taxon>
        <taxon>Gunneridae</taxon>
        <taxon>Pentapetalae</taxon>
        <taxon>asterids</taxon>
        <taxon>campanulids</taxon>
        <taxon>Asterales</taxon>
        <taxon>Asteraceae</taxon>
        <taxon>Asteroideae</taxon>
        <taxon>Anthemideae</taxon>
        <taxon>Anthemidinae</taxon>
        <taxon>Tanacetum</taxon>
    </lineage>
</organism>
<dbReference type="InterPro" id="IPR036691">
    <property type="entry name" value="Endo/exonu/phosph_ase_sf"/>
</dbReference>
<feature type="non-terminal residue" evidence="1">
    <location>
        <position position="407"/>
    </location>
</feature>
<keyword evidence="1" id="KW-0695">RNA-directed DNA polymerase</keyword>
<accession>A0A699KI84</accession>
<proteinExistence type="predicted"/>
<dbReference type="AlphaFoldDB" id="A0A699KI84"/>
<dbReference type="Gene3D" id="3.60.10.10">
    <property type="entry name" value="Endonuclease/exonuclease/phosphatase"/>
    <property type="match status" value="1"/>
</dbReference>
<protein>
    <submittedName>
        <fullName evidence="1">RNA-directed DNA polymerase, eukaryota, reverse transcriptase zinc-binding domain protein</fullName>
    </submittedName>
</protein>
<dbReference type="PANTHER" id="PTHR46890:SF50">
    <property type="entry name" value="RNA-DIRECTED DNA POLYMERASE, EUKARYOTA, REVERSE TRANSCRIPTASE ZINC-BINDING DOMAIN PROTEIN-RELATED"/>
    <property type="match status" value="1"/>
</dbReference>
<dbReference type="PANTHER" id="PTHR46890">
    <property type="entry name" value="NON-LTR RETROLELEMENT REVERSE TRANSCRIPTASE-LIKE PROTEIN-RELATED"/>
    <property type="match status" value="1"/>
</dbReference>